<dbReference type="PRINTS" id="PR01805">
    <property type="entry name" value="VACJLIPOPROT"/>
</dbReference>
<dbReference type="PANTHER" id="PTHR30035">
    <property type="entry name" value="LIPOPROTEIN VACJ-RELATED"/>
    <property type="match status" value="1"/>
</dbReference>
<evidence type="ECO:0000256" key="1">
    <source>
        <dbReference type="ARBA" id="ARBA00010634"/>
    </source>
</evidence>
<sequence length="250" mass="26788">MTRTPARFALVLCLTGLGALVAGCAQPQVGRDMSDPYEVQNRSVLSAVIASDTRTLRPVSQAYGTHVPAPARTGLSNVASNLALPAMVVNDILQVKLGDAVQNTARFVVNTTLGLGGLFDPAGQGGLTAEHTDFGETLHVWGFGEGAYLVAPGIGPTTTRDFVGKAVDMVLDPLGYVITAPASYATTGVKLTERFDDRYTYASTIDEAFYKSADPYVVVRDAYLQKRRYELGMSDAPDSGTYDIYEDLYE</sequence>
<dbReference type="PANTHER" id="PTHR30035:SF3">
    <property type="entry name" value="INTERMEMBRANE PHOSPHOLIPID TRANSPORT SYSTEM LIPOPROTEIN MLAA"/>
    <property type="match status" value="1"/>
</dbReference>
<keyword evidence="2 3" id="KW-0732">Signal</keyword>
<proteinExistence type="inferred from homology"/>
<gene>
    <name evidence="4" type="primary">mlaA</name>
    <name evidence="4" type="ORF">AQS8620_00314</name>
</gene>
<dbReference type="OrthoDB" id="9785326at2"/>
<evidence type="ECO:0000313" key="4">
    <source>
        <dbReference type="EMBL" id="SLN16234.1"/>
    </source>
</evidence>
<name>A0A1Y5RH76_9RHOB</name>
<dbReference type="EMBL" id="FWFS01000001">
    <property type="protein sequence ID" value="SLN16234.1"/>
    <property type="molecule type" value="Genomic_DNA"/>
</dbReference>
<keyword evidence="5" id="KW-1185">Reference proteome</keyword>
<evidence type="ECO:0000313" key="5">
    <source>
        <dbReference type="Proteomes" id="UP000193862"/>
    </source>
</evidence>
<dbReference type="AlphaFoldDB" id="A0A1Y5RH76"/>
<dbReference type="RefSeq" id="WP_085835056.1">
    <property type="nucleotide sequence ID" value="NZ_FWFS01000001.1"/>
</dbReference>
<dbReference type="Pfam" id="PF04333">
    <property type="entry name" value="MlaA"/>
    <property type="match status" value="1"/>
</dbReference>
<feature type="chain" id="PRO_5012531642" evidence="3">
    <location>
        <begin position="28"/>
        <end position="250"/>
    </location>
</feature>
<keyword evidence="4" id="KW-0449">Lipoprotein</keyword>
<accession>A0A1Y5RH76</accession>
<dbReference type="GO" id="GO:0120010">
    <property type="term" value="P:intermembrane phospholipid transfer"/>
    <property type="evidence" value="ECO:0007669"/>
    <property type="project" value="TreeGrafter"/>
</dbReference>
<dbReference type="Proteomes" id="UP000193862">
    <property type="component" value="Unassembled WGS sequence"/>
</dbReference>
<comment type="similarity">
    <text evidence="1">Belongs to the MlaA family.</text>
</comment>
<dbReference type="PROSITE" id="PS51257">
    <property type="entry name" value="PROKAR_LIPOPROTEIN"/>
    <property type="match status" value="1"/>
</dbReference>
<protein>
    <submittedName>
        <fullName evidence="4">Putative phospholipid-binding lipoprotein MlaA</fullName>
    </submittedName>
</protein>
<reference evidence="4 5" key="1">
    <citation type="submission" date="2017-03" db="EMBL/GenBank/DDBJ databases">
        <authorList>
            <person name="Afonso C.L."/>
            <person name="Miller P.J."/>
            <person name="Scott M.A."/>
            <person name="Spackman E."/>
            <person name="Goraichik I."/>
            <person name="Dimitrov K.M."/>
            <person name="Suarez D.L."/>
            <person name="Swayne D.E."/>
        </authorList>
    </citation>
    <scope>NUCLEOTIDE SEQUENCE [LARGE SCALE GENOMIC DNA]</scope>
    <source>
        <strain evidence="4 5">CECT 8620</strain>
    </source>
</reference>
<dbReference type="InterPro" id="IPR007428">
    <property type="entry name" value="MlaA"/>
</dbReference>
<feature type="signal peptide" evidence="3">
    <location>
        <begin position="1"/>
        <end position="27"/>
    </location>
</feature>
<organism evidence="4 5">
    <name type="scientific">Aquimixticola soesokkakensis</name>
    <dbReference type="NCBI Taxonomy" id="1519096"/>
    <lineage>
        <taxon>Bacteria</taxon>
        <taxon>Pseudomonadati</taxon>
        <taxon>Pseudomonadota</taxon>
        <taxon>Alphaproteobacteria</taxon>
        <taxon>Rhodobacterales</taxon>
        <taxon>Paracoccaceae</taxon>
        <taxon>Aquimixticola</taxon>
    </lineage>
</organism>
<evidence type="ECO:0000256" key="3">
    <source>
        <dbReference type="SAM" id="SignalP"/>
    </source>
</evidence>
<evidence type="ECO:0000256" key="2">
    <source>
        <dbReference type="ARBA" id="ARBA00022729"/>
    </source>
</evidence>
<dbReference type="GO" id="GO:0016020">
    <property type="term" value="C:membrane"/>
    <property type="evidence" value="ECO:0007669"/>
    <property type="project" value="InterPro"/>
</dbReference>